<dbReference type="PROSITE" id="PS00061">
    <property type="entry name" value="ADH_SHORT"/>
    <property type="match status" value="1"/>
</dbReference>
<keyword evidence="3" id="KW-0276">Fatty acid metabolism</keyword>
<sequence length="331" mass="37676">MEVFFQGLGLCSFVLAGSIAKKKFYPYLVKKNISLLKSKYNPNGNSYALITGSSDGIGKEFAKLLAQENMNIILHGRNIQKLNTVKEEIIKDPKTSKDIKVEIFEQNLNELGLNIEQQAQTVLNQYKIQLLINNAGITSVESLKNSSVDDMQQLINTNITSPIVFSKYVIQNHFKNEQEEYGIINISSLTADFPIGFISIYSASKSFLNAFSQSLQQETSSNIQITSIKPYYISTKMTRFQKLSFDTISTQEFVNGAINSFLHKQNCSCGNWKHELIYLYYSLIPSWILQKKLTQKMEIVANQLYKIKQIGLKRQKLNSQKQSNSLEDKTK</sequence>
<reference evidence="9" key="1">
    <citation type="submission" date="2008-09" db="EMBL/GenBank/DDBJ databases">
        <authorList>
            <person name="Eisen J.A."/>
            <person name="Wu M."/>
            <person name="Wu D."/>
            <person name="Nierman W.C."/>
            <person name="Orias E."/>
            <person name="Delcher A.L."/>
            <person name="Salzberg S.L."/>
        </authorList>
    </citation>
    <scope>NUCLEOTIDE SEQUENCE</scope>
    <source>
        <strain evidence="9">SB210</strain>
    </source>
</reference>
<keyword evidence="4" id="KW-0521">NADP</keyword>
<proteinExistence type="inferred from homology"/>
<dbReference type="SUPFAM" id="SSF51735">
    <property type="entry name" value="NAD(P)-binding Rossmann-fold domains"/>
    <property type="match status" value="1"/>
</dbReference>
<dbReference type="RefSeq" id="XP_001010958.1">
    <property type="nucleotide sequence ID" value="XM_001010958.1"/>
</dbReference>
<comment type="pathway">
    <text evidence="1">Lipid metabolism; fatty acid biosynthesis.</text>
</comment>
<protein>
    <submittedName>
        <fullName evidence="9">Oxidoreductase, short chain dehydrogenase/reductase family protein</fullName>
    </submittedName>
</protein>
<evidence type="ECO:0000256" key="4">
    <source>
        <dbReference type="ARBA" id="ARBA00022857"/>
    </source>
</evidence>
<evidence type="ECO:0000256" key="3">
    <source>
        <dbReference type="ARBA" id="ARBA00022832"/>
    </source>
</evidence>
<evidence type="ECO:0000256" key="6">
    <source>
        <dbReference type="ARBA" id="ARBA00023098"/>
    </source>
</evidence>
<dbReference type="KEGG" id="tet:TTHERM_00706280"/>
<dbReference type="InParanoid" id="I7MDP8"/>
<keyword evidence="5" id="KW-0560">Oxidoreductase</keyword>
<dbReference type="OrthoDB" id="1393670at2759"/>
<evidence type="ECO:0000256" key="2">
    <source>
        <dbReference type="ARBA" id="ARBA00022516"/>
    </source>
</evidence>
<dbReference type="HOGENOM" id="CLU_010194_38_0_1"/>
<dbReference type="PANTHER" id="PTHR43086:SF2">
    <property type="entry name" value="HYDROXYSTEROID DEHYDROGENASE-LIKE PROTEIN 1"/>
    <property type="match status" value="1"/>
</dbReference>
<reference evidence="9" key="2">
    <citation type="submission" date="2014-02" db="EMBL/GenBank/DDBJ databases">
        <title>Annotation update of Tetrahymena thermophila SB210.</title>
        <authorList>
            <person name="Bidwell S."/>
            <person name="Michalis H.M."/>
            <person name="Zafar N."/>
            <person name="Joardar V."/>
            <person name="Miao W."/>
            <person name="Russ C."/>
            <person name="Eisen J."/>
            <person name="Wu M."/>
            <person name="Wu D."/>
            <person name="Nierman W."/>
            <person name="Orias E."/>
            <person name="Delcher A."/>
            <person name="Salzberg S."/>
            <person name="Coyne R."/>
        </authorList>
    </citation>
    <scope>NUCLEOTIDE SEQUENCE</scope>
    <source>
        <strain evidence="9">SB210</strain>
    </source>
</reference>
<dbReference type="AlphaFoldDB" id="I7MDP8"/>
<dbReference type="Pfam" id="PF00106">
    <property type="entry name" value="adh_short"/>
    <property type="match status" value="1"/>
</dbReference>
<evidence type="ECO:0000256" key="7">
    <source>
        <dbReference type="ARBA" id="ARBA00023160"/>
    </source>
</evidence>
<dbReference type="Proteomes" id="UP000009168">
    <property type="component" value="Unassembled WGS sequence"/>
</dbReference>
<comment type="similarity">
    <text evidence="8">Belongs to the short-chain dehydrogenases/reductases (SDR) family.</text>
</comment>
<keyword evidence="7" id="KW-0275">Fatty acid biosynthesis</keyword>
<dbReference type="PIRSF" id="PIRSF000126">
    <property type="entry name" value="11-beta-HSD1"/>
    <property type="match status" value="1"/>
</dbReference>
<keyword evidence="6" id="KW-0443">Lipid metabolism</keyword>
<dbReference type="GO" id="GO:0030497">
    <property type="term" value="P:fatty acid elongation"/>
    <property type="evidence" value="ECO:0007669"/>
    <property type="project" value="TreeGrafter"/>
</dbReference>
<dbReference type="PRINTS" id="PR00080">
    <property type="entry name" value="SDRFAMILY"/>
</dbReference>
<keyword evidence="10" id="KW-1185">Reference proteome</keyword>
<dbReference type="STRING" id="312017.I7MDP8"/>
<dbReference type="PRINTS" id="PR00081">
    <property type="entry name" value="GDHRDH"/>
</dbReference>
<dbReference type="InterPro" id="IPR036291">
    <property type="entry name" value="NAD(P)-bd_dom_sf"/>
</dbReference>
<dbReference type="GO" id="GO:0005783">
    <property type="term" value="C:endoplasmic reticulum"/>
    <property type="evidence" value="ECO:0007669"/>
    <property type="project" value="TreeGrafter"/>
</dbReference>
<dbReference type="Gene3D" id="3.40.50.720">
    <property type="entry name" value="NAD(P)-binding Rossmann-like Domain"/>
    <property type="match status" value="1"/>
</dbReference>
<accession>I7MDP8</accession>
<evidence type="ECO:0000256" key="5">
    <source>
        <dbReference type="ARBA" id="ARBA00023002"/>
    </source>
</evidence>
<keyword evidence="2" id="KW-0444">Lipid biosynthesis</keyword>
<evidence type="ECO:0000313" key="10">
    <source>
        <dbReference type="Proteomes" id="UP000009168"/>
    </source>
</evidence>
<dbReference type="eggNOG" id="KOG1014">
    <property type="taxonomic scope" value="Eukaryota"/>
</dbReference>
<dbReference type="PANTHER" id="PTHR43086">
    <property type="entry name" value="VERY-LONG-CHAIN 3-OXOOACYL-COA REDUCTASE"/>
    <property type="match status" value="1"/>
</dbReference>
<dbReference type="GeneID" id="7840191"/>
<dbReference type="InterPro" id="IPR020904">
    <property type="entry name" value="Sc_DH/Rdtase_CS"/>
</dbReference>
<dbReference type="GO" id="GO:0016491">
    <property type="term" value="F:oxidoreductase activity"/>
    <property type="evidence" value="ECO:0007669"/>
    <property type="project" value="UniProtKB-KW"/>
</dbReference>
<dbReference type="EMBL" id="GG662794">
    <property type="protein sequence ID" value="EAR90713.1"/>
    <property type="molecule type" value="Genomic_DNA"/>
</dbReference>
<evidence type="ECO:0000313" key="9">
    <source>
        <dbReference type="EMBL" id="EAR90713.1"/>
    </source>
</evidence>
<dbReference type="InterPro" id="IPR002347">
    <property type="entry name" value="SDR_fam"/>
</dbReference>
<name>I7MDP8_TETTS</name>
<gene>
    <name evidence="9" type="ORF">TTHERM_00706280</name>
</gene>
<evidence type="ECO:0000256" key="1">
    <source>
        <dbReference type="ARBA" id="ARBA00005194"/>
    </source>
</evidence>
<evidence type="ECO:0000256" key="8">
    <source>
        <dbReference type="RuleBase" id="RU000363"/>
    </source>
</evidence>
<organism evidence="9 10">
    <name type="scientific">Tetrahymena thermophila (strain SB210)</name>
    <dbReference type="NCBI Taxonomy" id="312017"/>
    <lineage>
        <taxon>Eukaryota</taxon>
        <taxon>Sar</taxon>
        <taxon>Alveolata</taxon>
        <taxon>Ciliophora</taxon>
        <taxon>Intramacronucleata</taxon>
        <taxon>Oligohymenophorea</taxon>
        <taxon>Hymenostomatida</taxon>
        <taxon>Tetrahymenina</taxon>
        <taxon>Tetrahymenidae</taxon>
        <taxon>Tetrahymena</taxon>
    </lineage>
</organism>
<dbReference type="OMA" id="FINHLLW"/>